<dbReference type="EMBL" id="JAMQKB010000005">
    <property type="protein sequence ID" value="MDC3424294.1"/>
    <property type="molecule type" value="Genomic_DNA"/>
</dbReference>
<organism evidence="1 2">
    <name type="scientific">Terrihalobacillus insolitus</name>
    <dbReference type="NCBI Taxonomy" id="2950438"/>
    <lineage>
        <taxon>Bacteria</taxon>
        <taxon>Bacillati</taxon>
        <taxon>Bacillota</taxon>
        <taxon>Bacilli</taxon>
        <taxon>Bacillales</taxon>
        <taxon>Bacillaceae</taxon>
        <taxon>Terrihalobacillus</taxon>
    </lineage>
</organism>
<name>A0A9X3WVW0_9BACI</name>
<dbReference type="RefSeq" id="WP_272436099.1">
    <property type="nucleotide sequence ID" value="NZ_JAMQKB010000005.1"/>
</dbReference>
<accession>A0A9X3WVW0</accession>
<sequence length="102" mass="11736">MTKEDILDTLSQRLGDAMYILIVLKDGPLLKEKIPEHVNEYYQQKMGEPEKEVISSRHKLDILTAKLEGAGLVNVQEVGRARMFERSKLADELSRHMKLTKK</sequence>
<dbReference type="Proteomes" id="UP001145050">
    <property type="component" value="Unassembled WGS sequence"/>
</dbReference>
<evidence type="ECO:0000313" key="1">
    <source>
        <dbReference type="EMBL" id="MDC3424294.1"/>
    </source>
</evidence>
<evidence type="ECO:0000313" key="2">
    <source>
        <dbReference type="Proteomes" id="UP001145050"/>
    </source>
</evidence>
<protein>
    <submittedName>
        <fullName evidence="1">Uncharacterized protein</fullName>
    </submittedName>
</protein>
<gene>
    <name evidence="1" type="ORF">NC797_07200</name>
</gene>
<comment type="caution">
    <text evidence="1">The sequence shown here is derived from an EMBL/GenBank/DDBJ whole genome shotgun (WGS) entry which is preliminary data.</text>
</comment>
<keyword evidence="2" id="KW-1185">Reference proteome</keyword>
<dbReference type="AlphaFoldDB" id="A0A9X3WVW0"/>
<reference evidence="1" key="1">
    <citation type="submission" date="2022-06" db="EMBL/GenBank/DDBJ databases">
        <title>Aquibacillus sp. a new bacterium isolated from soil saline samples.</title>
        <authorList>
            <person name="Galisteo C."/>
            <person name="De La Haba R."/>
            <person name="Sanchez-Porro C."/>
            <person name="Ventosa A."/>
        </authorList>
    </citation>
    <scope>NUCLEOTIDE SEQUENCE</scope>
    <source>
        <strain evidence="1">3ASR75-11</strain>
    </source>
</reference>
<proteinExistence type="predicted"/>